<evidence type="ECO:0000259" key="1">
    <source>
        <dbReference type="Pfam" id="PF20150"/>
    </source>
</evidence>
<proteinExistence type="predicted"/>
<dbReference type="EMBL" id="CAJVRM010000160">
    <property type="protein sequence ID" value="CAG8976020.1"/>
    <property type="molecule type" value="Genomic_DNA"/>
</dbReference>
<sequence>MESTSSSQARITVAAAHDRLRQLLDDMQMQQEENQDEHLFRPNWRAAERALHSKNYKPYKQFHEFFDQPRYAKPRQERKAALNSMIEELRHTFERAEMDQKTDLAIEFARQRRIHGSDNVESKMVPAYVFHKFPELPLELQRKVWSFAARLSDPRVYILEDLTCDKWGLPGFRQLVTIS</sequence>
<gene>
    <name evidence="2" type="ORF">HYALB_00007547</name>
</gene>
<dbReference type="OrthoDB" id="3534283at2759"/>
<protein>
    <recommendedName>
        <fullName evidence="1">2EXR domain-containing protein</fullName>
    </recommendedName>
</protein>
<evidence type="ECO:0000313" key="3">
    <source>
        <dbReference type="Proteomes" id="UP000701801"/>
    </source>
</evidence>
<evidence type="ECO:0000313" key="2">
    <source>
        <dbReference type="EMBL" id="CAG8976020.1"/>
    </source>
</evidence>
<dbReference type="InterPro" id="IPR045518">
    <property type="entry name" value="2EXR"/>
</dbReference>
<name>A0A9N9Q1E8_9HELO</name>
<dbReference type="Proteomes" id="UP000701801">
    <property type="component" value="Unassembled WGS sequence"/>
</dbReference>
<reference evidence="2" key="1">
    <citation type="submission" date="2021-07" db="EMBL/GenBank/DDBJ databases">
        <authorList>
            <person name="Durling M."/>
        </authorList>
    </citation>
    <scope>NUCLEOTIDE SEQUENCE</scope>
</reference>
<feature type="domain" description="2EXR" evidence="1">
    <location>
        <begin position="130"/>
        <end position="159"/>
    </location>
</feature>
<organism evidence="2 3">
    <name type="scientific">Hymenoscyphus albidus</name>
    <dbReference type="NCBI Taxonomy" id="595503"/>
    <lineage>
        <taxon>Eukaryota</taxon>
        <taxon>Fungi</taxon>
        <taxon>Dikarya</taxon>
        <taxon>Ascomycota</taxon>
        <taxon>Pezizomycotina</taxon>
        <taxon>Leotiomycetes</taxon>
        <taxon>Helotiales</taxon>
        <taxon>Helotiaceae</taxon>
        <taxon>Hymenoscyphus</taxon>
    </lineage>
</organism>
<dbReference type="Pfam" id="PF20150">
    <property type="entry name" value="2EXR"/>
    <property type="match status" value="1"/>
</dbReference>
<dbReference type="AlphaFoldDB" id="A0A9N9Q1E8"/>
<accession>A0A9N9Q1E8</accession>
<comment type="caution">
    <text evidence="2">The sequence shown here is derived from an EMBL/GenBank/DDBJ whole genome shotgun (WGS) entry which is preliminary data.</text>
</comment>
<keyword evidence="3" id="KW-1185">Reference proteome</keyword>